<dbReference type="EMBL" id="PDCK01000044">
    <property type="protein sequence ID" value="PRQ27197.1"/>
    <property type="molecule type" value="Genomic_DNA"/>
</dbReference>
<organism evidence="1 2">
    <name type="scientific">Rosa chinensis</name>
    <name type="common">China rose</name>
    <dbReference type="NCBI Taxonomy" id="74649"/>
    <lineage>
        <taxon>Eukaryota</taxon>
        <taxon>Viridiplantae</taxon>
        <taxon>Streptophyta</taxon>
        <taxon>Embryophyta</taxon>
        <taxon>Tracheophyta</taxon>
        <taxon>Spermatophyta</taxon>
        <taxon>Magnoliopsida</taxon>
        <taxon>eudicotyledons</taxon>
        <taxon>Gunneridae</taxon>
        <taxon>Pentapetalae</taxon>
        <taxon>rosids</taxon>
        <taxon>fabids</taxon>
        <taxon>Rosales</taxon>
        <taxon>Rosaceae</taxon>
        <taxon>Rosoideae</taxon>
        <taxon>Rosoideae incertae sedis</taxon>
        <taxon>Rosa</taxon>
    </lineage>
</organism>
<proteinExistence type="predicted"/>
<dbReference type="AlphaFoldDB" id="A0A2P6PZ30"/>
<comment type="caution">
    <text evidence="1">The sequence shown here is derived from an EMBL/GenBank/DDBJ whole genome shotgun (WGS) entry which is preliminary data.</text>
</comment>
<keyword evidence="2" id="KW-1185">Reference proteome</keyword>
<name>A0A2P6PZ30_ROSCH</name>
<evidence type="ECO:0000313" key="1">
    <source>
        <dbReference type="EMBL" id="PRQ27197.1"/>
    </source>
</evidence>
<gene>
    <name evidence="1" type="ORF">RchiOBHm_Chr6g0302761</name>
</gene>
<sequence>MKTCLVWAFGSSSLGLQTGSEVNYESDQFANRATFPCNDVVVIGEPLEHNQGCQAWLNSHPTSRNCRFISPSPSHRKLCSSIQGCMEILVTVYLISCPTIAKLEKFVYLYSITIQILAPIIGASEKSNIDLRDEMQEFESPFSRSH</sequence>
<reference evidence="1 2" key="1">
    <citation type="journal article" date="2018" name="Nat. Genet.">
        <title>The Rosa genome provides new insights in the design of modern roses.</title>
        <authorList>
            <person name="Bendahmane M."/>
        </authorList>
    </citation>
    <scope>NUCLEOTIDE SEQUENCE [LARGE SCALE GENOMIC DNA]</scope>
    <source>
        <strain evidence="2">cv. Old Blush</strain>
    </source>
</reference>
<dbReference type="Proteomes" id="UP000238479">
    <property type="component" value="Chromosome 6"/>
</dbReference>
<dbReference type="Gramene" id="PRQ27197">
    <property type="protein sequence ID" value="PRQ27197"/>
    <property type="gene ID" value="RchiOBHm_Chr6g0302761"/>
</dbReference>
<evidence type="ECO:0000313" key="2">
    <source>
        <dbReference type="Proteomes" id="UP000238479"/>
    </source>
</evidence>
<accession>A0A2P6PZ30</accession>
<protein>
    <submittedName>
        <fullName evidence="1">Uncharacterized protein</fullName>
    </submittedName>
</protein>